<name>A0A0K0FRZ0_STRVS</name>
<sequence>MNSRKILNRLYRQSGWTNGPTTRERELLTTMDFFSQNVLLSGDRGTGKSTTVCIGLLLILVARNHEANVINNNDDSNGGGEFRSGFNNGSQYNNLDAEAAEISFRFVTRDSDRGNHEDNGSLAVIPINRNHDNTNFSGLFRALIPYISNAANRSHQNHDLIAPLAVIVGNNNHDNASDIENNIRNSSDSYNRRDDDCETKDVFEVQYRNGRAFAFIVAYKTKTCIDPSSYLRYLVPNMRVLTLTGSINWATNFESICRAYILVISFDHLEIFYRTSWAIYFPDLKFYIVEEAISMSHRRHMDTLEYFLQNYTDRSAI</sequence>
<dbReference type="WBParaSite" id="SVE_1304800.1">
    <property type="protein sequence ID" value="SVE_1304800.1"/>
    <property type="gene ID" value="SVE_1304800"/>
</dbReference>
<reference evidence="2" key="2">
    <citation type="submission" date="2015-08" db="UniProtKB">
        <authorList>
            <consortium name="WormBaseParasite"/>
        </authorList>
    </citation>
    <scope>IDENTIFICATION</scope>
</reference>
<keyword evidence="1" id="KW-1185">Reference proteome</keyword>
<evidence type="ECO:0000313" key="2">
    <source>
        <dbReference type="WBParaSite" id="SVE_1304800.1"/>
    </source>
</evidence>
<dbReference type="Proteomes" id="UP000035680">
    <property type="component" value="Unassembled WGS sequence"/>
</dbReference>
<dbReference type="InterPro" id="IPR027417">
    <property type="entry name" value="P-loop_NTPase"/>
</dbReference>
<dbReference type="AlphaFoldDB" id="A0A0K0FRZ0"/>
<proteinExistence type="predicted"/>
<accession>A0A0K0FRZ0</accession>
<dbReference type="SUPFAM" id="SSF52540">
    <property type="entry name" value="P-loop containing nucleoside triphosphate hydrolases"/>
    <property type="match status" value="1"/>
</dbReference>
<evidence type="ECO:0000313" key="1">
    <source>
        <dbReference type="Proteomes" id="UP000035680"/>
    </source>
</evidence>
<protein>
    <submittedName>
        <fullName evidence="2">Helicase ATP-binding domain-containing protein</fullName>
    </submittedName>
</protein>
<reference evidence="1" key="1">
    <citation type="submission" date="2014-07" db="EMBL/GenBank/DDBJ databases">
        <authorList>
            <person name="Martin A.A"/>
            <person name="De Silva N."/>
        </authorList>
    </citation>
    <scope>NUCLEOTIDE SEQUENCE</scope>
</reference>
<organism evidence="1 2">
    <name type="scientific">Strongyloides venezuelensis</name>
    <name type="common">Threadworm</name>
    <dbReference type="NCBI Taxonomy" id="75913"/>
    <lineage>
        <taxon>Eukaryota</taxon>
        <taxon>Metazoa</taxon>
        <taxon>Ecdysozoa</taxon>
        <taxon>Nematoda</taxon>
        <taxon>Chromadorea</taxon>
        <taxon>Rhabditida</taxon>
        <taxon>Tylenchina</taxon>
        <taxon>Panagrolaimomorpha</taxon>
        <taxon>Strongyloidoidea</taxon>
        <taxon>Strongyloididae</taxon>
        <taxon>Strongyloides</taxon>
    </lineage>
</organism>